<comment type="caution">
    <text evidence="1">The sequence shown here is derived from an EMBL/GenBank/DDBJ whole genome shotgun (WGS) entry which is preliminary data.</text>
</comment>
<keyword evidence="2" id="KW-1185">Reference proteome</keyword>
<protein>
    <recommendedName>
        <fullName evidence="3">Helix-turn-helix domain-containing protein</fullName>
    </recommendedName>
</protein>
<dbReference type="RefSeq" id="WP_307466150.1">
    <property type="nucleotide sequence ID" value="NZ_JAURUR010000005.1"/>
</dbReference>
<dbReference type="EMBL" id="JAURUR010000005">
    <property type="protein sequence ID" value="MDP9764559.1"/>
    <property type="molecule type" value="Genomic_DNA"/>
</dbReference>
<dbReference type="InterPro" id="IPR036390">
    <property type="entry name" value="WH_DNA-bd_sf"/>
</dbReference>
<name>A0ABT9MDI8_9DEIO</name>
<proteinExistence type="predicted"/>
<evidence type="ECO:0008006" key="3">
    <source>
        <dbReference type="Google" id="ProtNLM"/>
    </source>
</evidence>
<organism evidence="1 2">
    <name type="scientific">Deinococcus enclensis</name>
    <dbReference type="NCBI Taxonomy" id="1049582"/>
    <lineage>
        <taxon>Bacteria</taxon>
        <taxon>Thermotogati</taxon>
        <taxon>Deinococcota</taxon>
        <taxon>Deinococci</taxon>
        <taxon>Deinococcales</taxon>
        <taxon>Deinococcaceae</taxon>
        <taxon>Deinococcus</taxon>
    </lineage>
</organism>
<dbReference type="SUPFAM" id="SSF46785">
    <property type="entry name" value="Winged helix' DNA-binding domain"/>
    <property type="match status" value="1"/>
</dbReference>
<reference evidence="1 2" key="1">
    <citation type="submission" date="2023-07" db="EMBL/GenBank/DDBJ databases">
        <title>Genomic Encyclopedia of Type Strains, Phase IV (KMG-IV): sequencing the most valuable type-strain genomes for metagenomic binning, comparative biology and taxonomic classification.</title>
        <authorList>
            <person name="Goeker M."/>
        </authorList>
    </citation>
    <scope>NUCLEOTIDE SEQUENCE [LARGE SCALE GENOMIC DNA]</scope>
    <source>
        <strain evidence="1 2">NIO-1023</strain>
    </source>
</reference>
<evidence type="ECO:0000313" key="1">
    <source>
        <dbReference type="EMBL" id="MDP9764559.1"/>
    </source>
</evidence>
<dbReference type="InterPro" id="IPR036388">
    <property type="entry name" value="WH-like_DNA-bd_sf"/>
</dbReference>
<dbReference type="Proteomes" id="UP001232163">
    <property type="component" value="Unassembled WGS sequence"/>
</dbReference>
<dbReference type="Gene3D" id="1.10.10.10">
    <property type="entry name" value="Winged helix-like DNA-binding domain superfamily/Winged helix DNA-binding domain"/>
    <property type="match status" value="1"/>
</dbReference>
<gene>
    <name evidence="1" type="ORF">QO006_001997</name>
</gene>
<sequence length="228" mass="25215">MQAETKSRPCRVESSVQAELMMDRAWTRLLGAFMDEARGIAEAARSLGVSTEWLYPRVRRLERAGLLAAVEVRPRAGRAVRLYRATAGAYFVPFSVVSPAQVGRQNRAQHLELFESALHRTFSRPPFDAQGWGFVTERSAGGDVSFRIMRDDGLRWADLGAQAPVMVSGWHLVHLGPQDALALQADLRALHERYSTCRGEPYLLGIFLADTANVPGLEHASASTAPER</sequence>
<evidence type="ECO:0000313" key="2">
    <source>
        <dbReference type="Proteomes" id="UP001232163"/>
    </source>
</evidence>
<accession>A0ABT9MDI8</accession>